<sequence>MPERRPPLQVVPTELREPAHAEAFVALLDHYARDPMGGGEGLADEVKQALPARLAEHPGFVSFLAFAGYTPVGLINCFEGFSTFAARPLLNVHDIAVHAGHRGQGVGQALLAAAETAARARGCCKLTLEVLSNNHPALAAYARAGFAPYQLDPAAGQALFLQKWL</sequence>
<dbReference type="Pfam" id="PF00583">
    <property type="entry name" value="Acetyltransf_1"/>
    <property type="match status" value="1"/>
</dbReference>
<dbReference type="PANTHER" id="PTHR43877">
    <property type="entry name" value="AMINOALKYLPHOSPHONATE N-ACETYLTRANSFERASE-RELATED-RELATED"/>
    <property type="match status" value="1"/>
</dbReference>
<organism evidence="4 5">
    <name type="scientific">Thauera sedimentorum</name>
    <dbReference type="NCBI Taxonomy" id="2767595"/>
    <lineage>
        <taxon>Bacteria</taxon>
        <taxon>Pseudomonadati</taxon>
        <taxon>Pseudomonadota</taxon>
        <taxon>Betaproteobacteria</taxon>
        <taxon>Rhodocyclales</taxon>
        <taxon>Zoogloeaceae</taxon>
        <taxon>Thauera</taxon>
    </lineage>
</organism>
<dbReference type="EMBL" id="JACYTO010000002">
    <property type="protein sequence ID" value="MBD8503738.1"/>
    <property type="molecule type" value="Genomic_DNA"/>
</dbReference>
<feature type="domain" description="N-acetyltransferase" evidence="3">
    <location>
        <begin position="11"/>
        <end position="165"/>
    </location>
</feature>
<dbReference type="InterPro" id="IPR016181">
    <property type="entry name" value="Acyl_CoA_acyltransferase"/>
</dbReference>
<keyword evidence="1" id="KW-0808">Transferase</keyword>
<accession>A0ABR9BCG6</accession>
<keyword evidence="2" id="KW-0012">Acyltransferase</keyword>
<evidence type="ECO:0000313" key="5">
    <source>
        <dbReference type="Proteomes" id="UP000603602"/>
    </source>
</evidence>
<keyword evidence="5" id="KW-1185">Reference proteome</keyword>
<dbReference type="Gene3D" id="3.40.630.30">
    <property type="match status" value="1"/>
</dbReference>
<proteinExistence type="predicted"/>
<dbReference type="PANTHER" id="PTHR43877:SF2">
    <property type="entry name" value="AMINOALKYLPHOSPHONATE N-ACETYLTRANSFERASE-RELATED"/>
    <property type="match status" value="1"/>
</dbReference>
<reference evidence="5" key="1">
    <citation type="submission" date="2023-07" db="EMBL/GenBank/DDBJ databases">
        <title>Thauera sp. CAU 1555 isolated from sand of Yaerae Beach.</title>
        <authorList>
            <person name="Kim W."/>
        </authorList>
    </citation>
    <scope>NUCLEOTIDE SEQUENCE [LARGE SCALE GENOMIC DNA]</scope>
    <source>
        <strain evidence="5">CAU 1555</strain>
    </source>
</reference>
<protein>
    <submittedName>
        <fullName evidence="4">GNAT family N-acetyltransferase</fullName>
    </submittedName>
</protein>
<dbReference type="InterPro" id="IPR050832">
    <property type="entry name" value="Bact_Acetyltransf"/>
</dbReference>
<dbReference type="InterPro" id="IPR000182">
    <property type="entry name" value="GNAT_dom"/>
</dbReference>
<dbReference type="PROSITE" id="PS51186">
    <property type="entry name" value="GNAT"/>
    <property type="match status" value="1"/>
</dbReference>
<evidence type="ECO:0000313" key="4">
    <source>
        <dbReference type="EMBL" id="MBD8503738.1"/>
    </source>
</evidence>
<gene>
    <name evidence="4" type="ORF">IFO67_12655</name>
</gene>
<comment type="caution">
    <text evidence="4">The sequence shown here is derived from an EMBL/GenBank/DDBJ whole genome shotgun (WGS) entry which is preliminary data.</text>
</comment>
<name>A0ABR9BCG6_9RHOO</name>
<evidence type="ECO:0000256" key="1">
    <source>
        <dbReference type="ARBA" id="ARBA00022679"/>
    </source>
</evidence>
<evidence type="ECO:0000256" key="2">
    <source>
        <dbReference type="ARBA" id="ARBA00023315"/>
    </source>
</evidence>
<dbReference type="SUPFAM" id="SSF55729">
    <property type="entry name" value="Acyl-CoA N-acyltransferases (Nat)"/>
    <property type="match status" value="1"/>
</dbReference>
<evidence type="ECO:0000259" key="3">
    <source>
        <dbReference type="PROSITE" id="PS51186"/>
    </source>
</evidence>
<dbReference type="Proteomes" id="UP000603602">
    <property type="component" value="Unassembled WGS sequence"/>
</dbReference>
<dbReference type="RefSeq" id="WP_187718547.1">
    <property type="nucleotide sequence ID" value="NZ_JACTAH010000002.1"/>
</dbReference>